<sequence>MKLYVEGGGDAASLKTACREGFSKFLEKAGFKGRMPRIVACGSRNDAFDSFCTAMRNQEPAMLLVDSEAPLSELSQPGDALQSIDRARWLPWQHLQQRKGDGWKKPVGSEDWQCHLMVQCMESWLLADRRVLKDFFGQGFQEGQLPALGNPIERVPKAQVYDAFAKATRGCKSKSQYGKGEHSFKLLGLIDPGKVSEASPWAKRFVETLELRM</sequence>
<dbReference type="EMBL" id="LT629790">
    <property type="protein sequence ID" value="SDU50103.1"/>
    <property type="molecule type" value="Genomic_DNA"/>
</dbReference>
<accession>A0AAX2DDZ9</accession>
<reference evidence="1 2" key="1">
    <citation type="submission" date="2016-10" db="EMBL/GenBank/DDBJ databases">
        <authorList>
            <person name="Varghese N."/>
            <person name="Submissions S."/>
        </authorList>
    </citation>
    <scope>NUCLEOTIDE SEQUENCE [LARGE SCALE GENOMIC DNA]</scope>
    <source>
        <strain evidence="1 2">DSM 16733</strain>
    </source>
</reference>
<dbReference type="GeneID" id="76212772"/>
<dbReference type="RefSeq" id="WP_144402641.1">
    <property type="nucleotide sequence ID" value="NZ_CP102176.1"/>
</dbReference>
<keyword evidence="2" id="KW-1185">Reference proteome</keyword>
<proteinExistence type="predicted"/>
<evidence type="ECO:0000313" key="2">
    <source>
        <dbReference type="Proteomes" id="UP000183772"/>
    </source>
</evidence>
<dbReference type="Proteomes" id="UP000183772">
    <property type="component" value="Chromosome I"/>
</dbReference>
<evidence type="ECO:0008006" key="3">
    <source>
        <dbReference type="Google" id="ProtNLM"/>
    </source>
</evidence>
<dbReference type="AlphaFoldDB" id="A0AAX2DDZ9"/>
<dbReference type="InterPro" id="IPR025455">
    <property type="entry name" value="DUF4276"/>
</dbReference>
<evidence type="ECO:0000313" key="1">
    <source>
        <dbReference type="EMBL" id="SDU50103.1"/>
    </source>
</evidence>
<organism evidence="1 2">
    <name type="scientific">Pseudomonas mediterranea</name>
    <dbReference type="NCBI Taxonomy" id="183795"/>
    <lineage>
        <taxon>Bacteria</taxon>
        <taxon>Pseudomonadati</taxon>
        <taxon>Pseudomonadota</taxon>
        <taxon>Gammaproteobacteria</taxon>
        <taxon>Pseudomonadales</taxon>
        <taxon>Pseudomonadaceae</taxon>
        <taxon>Pseudomonas</taxon>
    </lineage>
</organism>
<name>A0AAX2DDZ9_9PSED</name>
<dbReference type="Pfam" id="PF14103">
    <property type="entry name" value="DUF4276"/>
    <property type="match status" value="1"/>
</dbReference>
<protein>
    <recommendedName>
        <fullName evidence="3">DUF4276 family protein</fullName>
    </recommendedName>
</protein>
<gene>
    <name evidence="1" type="ORF">SAMN05216476_2611</name>
</gene>